<name>Q21SW4_ALBFT</name>
<keyword evidence="2" id="KW-0547">Nucleotide-binding</keyword>
<dbReference type="SUPFAM" id="SSF53244">
    <property type="entry name" value="MurD-like peptide ligases, peptide-binding domain"/>
    <property type="match status" value="1"/>
</dbReference>
<feature type="binding site" evidence="2">
    <location>
        <position position="498"/>
    </location>
    <ligand>
        <name>meso-2,6-diaminopimelate</name>
        <dbReference type="ChEBI" id="CHEBI:57791"/>
    </ligand>
</feature>
<evidence type="ECO:0000256" key="2">
    <source>
        <dbReference type="HAMAP-Rule" id="MF_00208"/>
    </source>
</evidence>
<dbReference type="STRING" id="338969.Rfer_3430"/>
<dbReference type="InterPro" id="IPR013221">
    <property type="entry name" value="Mur_ligase_cen"/>
</dbReference>
<evidence type="ECO:0000259" key="4">
    <source>
        <dbReference type="Pfam" id="PF02875"/>
    </source>
</evidence>
<dbReference type="InterPro" id="IPR036615">
    <property type="entry name" value="Mur_ligase_C_dom_sf"/>
</dbReference>
<dbReference type="InterPro" id="IPR004101">
    <property type="entry name" value="Mur_ligase_C"/>
</dbReference>
<comment type="catalytic activity">
    <reaction evidence="2">
        <text>UDP-N-acetyl-alpha-D-muramoyl-L-alanyl-D-glutamate + meso-2,6-diaminopimelate + ATP = UDP-N-acetyl-alpha-D-muramoyl-L-alanyl-gamma-D-glutamyl-meso-2,6-diaminopimelate + ADP + phosphate + H(+)</text>
        <dbReference type="Rhea" id="RHEA:23676"/>
        <dbReference type="ChEBI" id="CHEBI:15378"/>
        <dbReference type="ChEBI" id="CHEBI:30616"/>
        <dbReference type="ChEBI" id="CHEBI:43474"/>
        <dbReference type="ChEBI" id="CHEBI:57791"/>
        <dbReference type="ChEBI" id="CHEBI:83900"/>
        <dbReference type="ChEBI" id="CHEBI:83905"/>
        <dbReference type="ChEBI" id="CHEBI:456216"/>
        <dbReference type="EC" id="6.3.2.13"/>
    </reaction>
</comment>
<dbReference type="SUPFAM" id="SSF63418">
    <property type="entry name" value="MurE/MurF N-terminal domain"/>
    <property type="match status" value="1"/>
</dbReference>
<dbReference type="eggNOG" id="COG0769">
    <property type="taxonomic scope" value="Bacteria"/>
</dbReference>
<dbReference type="GO" id="GO:0000287">
    <property type="term" value="F:magnesium ion binding"/>
    <property type="evidence" value="ECO:0007669"/>
    <property type="project" value="UniProtKB-UniRule"/>
</dbReference>
<keyword evidence="2 3" id="KW-0573">Peptidoglycan synthesis</keyword>
<feature type="binding site" evidence="2">
    <location>
        <begin position="109"/>
        <end position="115"/>
    </location>
    <ligand>
        <name>ATP</name>
        <dbReference type="ChEBI" id="CHEBI:30616"/>
    </ligand>
</feature>
<dbReference type="UniPathway" id="UPA00219"/>
<feature type="short sequence motif" description="Meso-diaminopimelate recognition motif" evidence="2">
    <location>
        <begin position="443"/>
        <end position="446"/>
    </location>
</feature>
<gene>
    <name evidence="2" type="primary">murE</name>
    <name evidence="6" type="ordered locus">Rfer_3430</name>
</gene>
<dbReference type="SUPFAM" id="SSF53623">
    <property type="entry name" value="MurD-like peptide ligases, catalytic domain"/>
    <property type="match status" value="1"/>
</dbReference>
<dbReference type="GO" id="GO:0008360">
    <property type="term" value="P:regulation of cell shape"/>
    <property type="evidence" value="ECO:0007669"/>
    <property type="project" value="UniProtKB-KW"/>
</dbReference>
<keyword evidence="2 3" id="KW-0131">Cell cycle</keyword>
<dbReference type="Proteomes" id="UP000008332">
    <property type="component" value="Chromosome"/>
</dbReference>
<comment type="function">
    <text evidence="2">Catalyzes the addition of meso-diaminopimelic acid to the nucleotide precursor UDP-N-acetylmuramoyl-L-alanyl-D-glutamate (UMAG) in the biosynthesis of bacterial cell-wall peptidoglycan.</text>
</comment>
<dbReference type="InterPro" id="IPR035911">
    <property type="entry name" value="MurE/MurF_N"/>
</dbReference>
<dbReference type="EC" id="6.3.2.13" evidence="2"/>
<feature type="domain" description="Mur ligase central" evidence="5">
    <location>
        <begin position="107"/>
        <end position="344"/>
    </location>
</feature>
<dbReference type="AlphaFoldDB" id="Q21SW4"/>
<reference evidence="7" key="1">
    <citation type="submission" date="2006-02" db="EMBL/GenBank/DDBJ databases">
        <title>Complete sequence of chromosome of Rhodoferax ferrireducens DSM 15236.</title>
        <authorList>
            <person name="Copeland A."/>
            <person name="Lucas S."/>
            <person name="Lapidus A."/>
            <person name="Barry K."/>
            <person name="Detter J.C."/>
            <person name="Glavina del Rio T."/>
            <person name="Hammon N."/>
            <person name="Israni S."/>
            <person name="Pitluck S."/>
            <person name="Brettin T."/>
            <person name="Bruce D."/>
            <person name="Han C."/>
            <person name="Tapia R."/>
            <person name="Gilna P."/>
            <person name="Kiss H."/>
            <person name="Schmutz J."/>
            <person name="Larimer F."/>
            <person name="Land M."/>
            <person name="Kyrpides N."/>
            <person name="Ivanova N."/>
            <person name="Richardson P."/>
        </authorList>
    </citation>
    <scope>NUCLEOTIDE SEQUENCE [LARGE SCALE GENOMIC DNA]</scope>
    <source>
        <strain evidence="7">ATCC BAA-621 / DSM 15236 / T118</strain>
    </source>
</reference>
<dbReference type="HAMAP" id="MF_00208">
    <property type="entry name" value="MurE"/>
    <property type="match status" value="1"/>
</dbReference>
<dbReference type="RefSeq" id="WP_011465702.1">
    <property type="nucleotide sequence ID" value="NC_007908.1"/>
</dbReference>
<dbReference type="PANTHER" id="PTHR23135">
    <property type="entry name" value="MUR LIGASE FAMILY MEMBER"/>
    <property type="match status" value="1"/>
</dbReference>
<feature type="binding site" evidence="2">
    <location>
        <position position="419"/>
    </location>
    <ligand>
        <name>meso-2,6-diaminopimelate</name>
        <dbReference type="ChEBI" id="CHEBI:57791"/>
    </ligand>
</feature>
<dbReference type="Gene3D" id="3.90.190.20">
    <property type="entry name" value="Mur ligase, C-terminal domain"/>
    <property type="match status" value="1"/>
</dbReference>
<evidence type="ECO:0000256" key="1">
    <source>
        <dbReference type="ARBA" id="ARBA00005898"/>
    </source>
</evidence>
<feature type="binding site" evidence="2">
    <location>
        <begin position="443"/>
        <end position="446"/>
    </location>
    <ligand>
        <name>meso-2,6-diaminopimelate</name>
        <dbReference type="ChEBI" id="CHEBI:57791"/>
    </ligand>
</feature>
<keyword evidence="7" id="KW-1185">Reference proteome</keyword>
<feature type="binding site" evidence="2">
    <location>
        <position position="211"/>
    </location>
    <ligand>
        <name>UDP-N-acetyl-alpha-D-muramoyl-L-alanyl-D-glutamate</name>
        <dbReference type="ChEBI" id="CHEBI:83900"/>
    </ligand>
</feature>
<feature type="binding site" evidence="2">
    <location>
        <position position="203"/>
    </location>
    <ligand>
        <name>UDP-N-acetyl-alpha-D-muramoyl-L-alanyl-D-glutamate</name>
        <dbReference type="ChEBI" id="CHEBI:83900"/>
    </ligand>
</feature>
<keyword evidence="2 3" id="KW-0133">Cell shape</keyword>
<dbReference type="GO" id="GO:0008765">
    <property type="term" value="F:UDP-N-acetylmuramoylalanyl-D-glutamate-2,6-diaminopimelate ligase activity"/>
    <property type="evidence" value="ECO:0007669"/>
    <property type="project" value="UniProtKB-UniRule"/>
</dbReference>
<feature type="binding site" evidence="2">
    <location>
        <position position="494"/>
    </location>
    <ligand>
        <name>meso-2,6-diaminopimelate</name>
        <dbReference type="ChEBI" id="CHEBI:57791"/>
    </ligand>
</feature>
<keyword evidence="2 3" id="KW-0132">Cell division</keyword>
<dbReference type="GO" id="GO:0005524">
    <property type="term" value="F:ATP binding"/>
    <property type="evidence" value="ECO:0007669"/>
    <property type="project" value="UniProtKB-UniRule"/>
</dbReference>
<dbReference type="HOGENOM" id="CLU_022291_3_2_4"/>
<comment type="similarity">
    <text evidence="1 2">Belongs to the MurCDEF family. MurE subfamily.</text>
</comment>
<dbReference type="Pfam" id="PF02875">
    <property type="entry name" value="Mur_ligase_C"/>
    <property type="match status" value="1"/>
</dbReference>
<dbReference type="KEGG" id="rfr:Rfer_3430"/>
<dbReference type="GO" id="GO:0005737">
    <property type="term" value="C:cytoplasm"/>
    <property type="evidence" value="ECO:0007669"/>
    <property type="project" value="UniProtKB-SubCell"/>
</dbReference>
<accession>Q21SW4</accession>
<comment type="PTM">
    <text evidence="2">Carboxylation is probably crucial for Mg(2+) binding and, consequently, for the gamma-phosphate positioning of ATP.</text>
</comment>
<keyword evidence="2 6" id="KW-0436">Ligase</keyword>
<feature type="binding site" evidence="2">
    <location>
        <position position="26"/>
    </location>
    <ligand>
        <name>UDP-N-acetyl-alpha-D-muramoyl-L-alanyl-D-glutamate</name>
        <dbReference type="ChEBI" id="CHEBI:83900"/>
    </ligand>
</feature>
<dbReference type="EMBL" id="CP000267">
    <property type="protein sequence ID" value="ABD71139.1"/>
    <property type="molecule type" value="Genomic_DNA"/>
</dbReference>
<evidence type="ECO:0000259" key="5">
    <source>
        <dbReference type="Pfam" id="PF08245"/>
    </source>
</evidence>
<feature type="modified residue" description="N6-carboxylysine" evidence="2">
    <location>
        <position position="243"/>
    </location>
</feature>
<keyword evidence="2 3" id="KW-0961">Cell wall biogenesis/degradation</keyword>
<comment type="cofactor">
    <cofactor evidence="2">
        <name>Mg(2+)</name>
        <dbReference type="ChEBI" id="CHEBI:18420"/>
    </cofactor>
</comment>
<dbReference type="NCBIfam" id="TIGR01085">
    <property type="entry name" value="murE"/>
    <property type="match status" value="1"/>
</dbReference>
<dbReference type="OrthoDB" id="9800958at2"/>
<dbReference type="Pfam" id="PF08245">
    <property type="entry name" value="Mur_ligase_M"/>
    <property type="match status" value="1"/>
</dbReference>
<dbReference type="GO" id="GO:0071555">
    <property type="term" value="P:cell wall organization"/>
    <property type="evidence" value="ECO:0007669"/>
    <property type="project" value="UniProtKB-KW"/>
</dbReference>
<comment type="caution">
    <text evidence="2">Lacks conserved residue(s) required for the propagation of feature annotation.</text>
</comment>
<feature type="domain" description="Mur ligase C-terminal" evidence="4">
    <location>
        <begin position="367"/>
        <end position="496"/>
    </location>
</feature>
<feature type="binding site" evidence="2">
    <location>
        <begin position="176"/>
        <end position="177"/>
    </location>
    <ligand>
        <name>UDP-N-acetyl-alpha-D-muramoyl-L-alanyl-D-glutamate</name>
        <dbReference type="ChEBI" id="CHEBI:83900"/>
    </ligand>
</feature>
<protein>
    <recommendedName>
        <fullName evidence="2">UDP-N-acetylmuramoyl-L-alanyl-D-glutamate--2,6-diaminopimelate ligase</fullName>
        <ecNumber evidence="2">6.3.2.13</ecNumber>
    </recommendedName>
    <alternativeName>
        <fullName evidence="2">Meso-A2pm-adding enzyme</fullName>
    </alternativeName>
    <alternativeName>
        <fullName evidence="2">Meso-diaminopimelate-adding enzyme</fullName>
    </alternativeName>
    <alternativeName>
        <fullName evidence="2">UDP-MurNAc-L-Ala-D-Glu:meso-diaminopimelate ligase</fullName>
    </alternativeName>
    <alternativeName>
        <fullName evidence="2">UDP-MurNAc-tripeptide synthetase</fullName>
    </alternativeName>
    <alternativeName>
        <fullName evidence="2">UDP-N-acetylmuramyl-tripeptide synthetase</fullName>
    </alternativeName>
</protein>
<dbReference type="Gene3D" id="3.40.1390.10">
    <property type="entry name" value="MurE/MurF, N-terminal domain"/>
    <property type="match status" value="1"/>
</dbReference>
<dbReference type="GO" id="GO:0051301">
    <property type="term" value="P:cell division"/>
    <property type="evidence" value="ECO:0007669"/>
    <property type="project" value="UniProtKB-KW"/>
</dbReference>
<comment type="pathway">
    <text evidence="2 3">Cell wall biogenesis; peptidoglycan biosynthesis.</text>
</comment>
<dbReference type="PANTHER" id="PTHR23135:SF4">
    <property type="entry name" value="UDP-N-ACETYLMURAMOYL-L-ALANYL-D-GLUTAMATE--2,6-DIAMINOPIMELATE LIGASE MURE HOMOLOG, CHLOROPLASTIC"/>
    <property type="match status" value="1"/>
</dbReference>
<organism evidence="6 7">
    <name type="scientific">Albidiferax ferrireducens (strain ATCC BAA-621 / DSM 15236 / T118)</name>
    <name type="common">Rhodoferax ferrireducens</name>
    <dbReference type="NCBI Taxonomy" id="338969"/>
    <lineage>
        <taxon>Bacteria</taxon>
        <taxon>Pseudomonadati</taxon>
        <taxon>Pseudomonadota</taxon>
        <taxon>Betaproteobacteria</taxon>
        <taxon>Burkholderiales</taxon>
        <taxon>Comamonadaceae</taxon>
        <taxon>Rhodoferax</taxon>
    </lineage>
</organism>
<proteinExistence type="inferred from homology"/>
<keyword evidence="2" id="KW-0963">Cytoplasm</keyword>
<keyword evidence="2" id="KW-0460">Magnesium</keyword>
<sequence length="538" mass="56163">MLEFQTPIEAVAWLRSRVTGTLQTDSRKLQPGDGFIAWPGAAADARQFVASALASGAGACLVERLGAEAYAFSSDKVAAYANLKAASGLIAAAYFDQPSQQLDVLAVTGTNGKTSTAWWLAQALSNLKLVTPIPCGLVGTLGIGTPPPPASGQPPVGLVAAHGADPLAGMVATGLTTPDPVLLQQALRRFVDRGFQACALEASSIGLQEQRLNGTHIRTAIFTNFTQDHLDYHGAMAAYWQVKASLFQWPGLQSAVINIDDPQGAELAETLRGKLLDVWTVSCVAEARLQACDIVHDAPGLRFTVLEHGPDGANGPGGAGQRHVLQTRLIGSYNVANLLGVMAAMRCLGVPLAAVVASCADLTAVPGRMECWGAPGQPLAAVDYAHTPDALGKALQALRPLADQRGGRLWCVFGCGGDRDTAKRPLMGAIAASHADCVVVTSDNPRSERPDAIISQILLGLTGYPALTVEPDRARAIAQAIAQAAPQDVLLIAGKGHEDYQEVAGQRLPFSDAEQVRRALGQWVSPDAGPTAEPGAQA</sequence>
<dbReference type="GO" id="GO:0009252">
    <property type="term" value="P:peptidoglycan biosynthetic process"/>
    <property type="evidence" value="ECO:0007669"/>
    <property type="project" value="UniProtKB-UniRule"/>
</dbReference>
<comment type="subcellular location">
    <subcellularLocation>
        <location evidence="2 3">Cytoplasm</location>
    </subcellularLocation>
</comment>
<evidence type="ECO:0000313" key="7">
    <source>
        <dbReference type="Proteomes" id="UP000008332"/>
    </source>
</evidence>
<keyword evidence="2" id="KW-0067">ATP-binding</keyword>
<dbReference type="InterPro" id="IPR005761">
    <property type="entry name" value="UDP-N-AcMur-Glu-dNH2Pim_ligase"/>
</dbReference>
<dbReference type="Gene3D" id="3.40.1190.10">
    <property type="entry name" value="Mur-like, catalytic domain"/>
    <property type="match status" value="1"/>
</dbReference>
<evidence type="ECO:0000256" key="3">
    <source>
        <dbReference type="RuleBase" id="RU004135"/>
    </source>
</evidence>
<dbReference type="InterPro" id="IPR036565">
    <property type="entry name" value="Mur-like_cat_sf"/>
</dbReference>
<evidence type="ECO:0000313" key="6">
    <source>
        <dbReference type="EMBL" id="ABD71139.1"/>
    </source>
</evidence>